<name>A0A138AUN7_9ACTN</name>
<accession>A0A138AUN7</accession>
<dbReference type="InterPro" id="IPR012348">
    <property type="entry name" value="RNR-like"/>
</dbReference>
<dbReference type="Gene3D" id="1.10.620.20">
    <property type="entry name" value="Ribonucleotide Reductase, subunit A"/>
    <property type="match status" value="1"/>
</dbReference>
<feature type="region of interest" description="Disordered" evidence="1">
    <location>
        <begin position="1"/>
        <end position="37"/>
    </location>
</feature>
<reference evidence="3" key="1">
    <citation type="submission" date="2016-02" db="EMBL/GenBank/DDBJ databases">
        <authorList>
            <person name="Wen L."/>
            <person name="He K."/>
            <person name="Yang H."/>
        </authorList>
    </citation>
    <scope>NUCLEOTIDE SEQUENCE [LARGE SCALE GENOMIC DNA]</scope>
    <source>
        <strain evidence="3">JCM 15929</strain>
    </source>
</reference>
<dbReference type="GO" id="GO:0016491">
    <property type="term" value="F:oxidoreductase activity"/>
    <property type="evidence" value="ECO:0007669"/>
    <property type="project" value="InterPro"/>
</dbReference>
<evidence type="ECO:0000313" key="3">
    <source>
        <dbReference type="Proteomes" id="UP000070258"/>
    </source>
</evidence>
<proteinExistence type="predicted"/>
<gene>
    <name evidence="2" type="ORF">AXK60_22045</name>
</gene>
<protein>
    <recommendedName>
        <fullName evidence="4">YHS domain-containing protein</fullName>
    </recommendedName>
</protein>
<evidence type="ECO:0000313" key="2">
    <source>
        <dbReference type="EMBL" id="KXP14160.1"/>
    </source>
</evidence>
<evidence type="ECO:0000256" key="1">
    <source>
        <dbReference type="SAM" id="MobiDB-lite"/>
    </source>
</evidence>
<dbReference type="GeneID" id="300996273"/>
<dbReference type="Proteomes" id="UP000070258">
    <property type="component" value="Unassembled WGS sequence"/>
</dbReference>
<dbReference type="OrthoDB" id="9809270at2"/>
<evidence type="ECO:0008006" key="4">
    <source>
        <dbReference type="Google" id="ProtNLM"/>
    </source>
</evidence>
<dbReference type="STRING" id="239498.AXK60_22045"/>
<comment type="caution">
    <text evidence="2">The sequence shown here is derived from an EMBL/GenBank/DDBJ whole genome shotgun (WGS) entry which is preliminary data.</text>
</comment>
<organism evidence="2 3">
    <name type="scientific">Tsukamurella pseudospumae</name>
    <dbReference type="NCBI Taxonomy" id="239498"/>
    <lineage>
        <taxon>Bacteria</taxon>
        <taxon>Bacillati</taxon>
        <taxon>Actinomycetota</taxon>
        <taxon>Actinomycetes</taxon>
        <taxon>Mycobacteriales</taxon>
        <taxon>Tsukamurellaceae</taxon>
        <taxon>Tsukamurella</taxon>
    </lineage>
</organism>
<sequence>MTDNAHRQSCCGHTGPGEQSLELTRSARQAGTGGTDTAECPVMTGTVVDKSAAVSKGLYRDFEGTRYYLCCAGCGPRFDADPHKYVTAASA</sequence>
<dbReference type="RefSeq" id="WP_019201622.1">
    <property type="nucleotide sequence ID" value="NZ_LSRF01000007.1"/>
</dbReference>
<dbReference type="AlphaFoldDB" id="A0A138AUN7"/>
<dbReference type="EMBL" id="LSRF01000007">
    <property type="protein sequence ID" value="KXP14160.1"/>
    <property type="molecule type" value="Genomic_DNA"/>
</dbReference>